<feature type="transmembrane region" description="Helical" evidence="8">
    <location>
        <begin position="276"/>
        <end position="295"/>
    </location>
</feature>
<dbReference type="Gene3D" id="1.20.1250.20">
    <property type="entry name" value="MFS general substrate transporter like domains"/>
    <property type="match status" value="2"/>
</dbReference>
<evidence type="ECO:0000256" key="4">
    <source>
        <dbReference type="ARBA" id="ARBA00022692"/>
    </source>
</evidence>
<dbReference type="Proteomes" id="UP000749293">
    <property type="component" value="Unassembled WGS sequence"/>
</dbReference>
<feature type="transmembrane region" description="Helical" evidence="8">
    <location>
        <begin position="553"/>
        <end position="572"/>
    </location>
</feature>
<feature type="domain" description="Major facilitator superfamily (MFS) profile" evidence="9">
    <location>
        <begin position="70"/>
        <end position="577"/>
    </location>
</feature>
<feature type="transmembrane region" description="Helical" evidence="8">
    <location>
        <begin position="440"/>
        <end position="460"/>
    </location>
</feature>
<evidence type="ECO:0000256" key="5">
    <source>
        <dbReference type="ARBA" id="ARBA00022989"/>
    </source>
</evidence>
<feature type="transmembrane region" description="Helical" evidence="8">
    <location>
        <begin position="134"/>
        <end position="152"/>
    </location>
</feature>
<comment type="caution">
    <text evidence="10">The sequence shown here is derived from an EMBL/GenBank/DDBJ whole genome shotgun (WGS) entry which is preliminary data.</text>
</comment>
<feature type="transmembrane region" description="Helical" evidence="8">
    <location>
        <begin position="223"/>
        <end position="243"/>
    </location>
</feature>
<feature type="compositionally biased region" description="Low complexity" evidence="7">
    <location>
        <begin position="1"/>
        <end position="17"/>
    </location>
</feature>
<feature type="transmembrane region" description="Helical" evidence="8">
    <location>
        <begin position="307"/>
        <end position="327"/>
    </location>
</feature>
<dbReference type="SUPFAM" id="SSF103473">
    <property type="entry name" value="MFS general substrate transporter"/>
    <property type="match status" value="2"/>
</dbReference>
<name>A0A9P4YR79_9HYPO</name>
<feature type="transmembrane region" description="Helical" evidence="8">
    <location>
        <begin position="347"/>
        <end position="369"/>
    </location>
</feature>
<keyword evidence="6 8" id="KW-0472">Membrane</keyword>
<feature type="transmembrane region" description="Helical" evidence="8">
    <location>
        <begin position="414"/>
        <end position="434"/>
    </location>
</feature>
<evidence type="ECO:0000259" key="9">
    <source>
        <dbReference type="PROSITE" id="PS50850"/>
    </source>
</evidence>
<feature type="transmembrane region" description="Helical" evidence="8">
    <location>
        <begin position="389"/>
        <end position="407"/>
    </location>
</feature>
<evidence type="ECO:0000256" key="2">
    <source>
        <dbReference type="ARBA" id="ARBA00008335"/>
    </source>
</evidence>
<dbReference type="InterPro" id="IPR036259">
    <property type="entry name" value="MFS_trans_sf"/>
</dbReference>
<dbReference type="Pfam" id="PF07690">
    <property type="entry name" value="MFS_1"/>
    <property type="match status" value="1"/>
</dbReference>
<dbReference type="OrthoDB" id="4078873at2759"/>
<keyword evidence="5 8" id="KW-1133">Transmembrane helix</keyword>
<sequence length="588" mass="63493">MASKTAAPANEYSAAAAARKEGVTVTDVDATNMDHTGSADDSDDALDAQAGVQGIEATTSVWTKAALIFAYVWIWIVYFVDTTQQGATSSLTPYVTSAFQQHSLTPTVSILSSIIGGVSKLTIAKMLDVIGRPAGYMLCIILTTLGLVLMAACDSVEMYAAAQVFYWVGYNGLTFCLSIFIADTSSLRNRGLMFAYANSPYIITTWLSGPISEAILDGPGWRWGFGIFTIVTPVATLPLWVLFVHYARVARAQGLLANTPSGRNAWQSFVHYAREFDAVGLLLISAGLSLFLLAFNLEPRQSEGWSSALVLCFIIIGIALIVVFAVWEKWFAPVTFIPYGLLVDRTVLGSCVLAGSLFVSFYMWNSYFFSFLQVVNGLSVTKASYVTQIYNVGSCLFSIPTGLVIRYTNRFKGVALYFGLPISILGGALLIHFRQPSVDIGYIVMCQIFIAFGGGALVIAQQVSIMAATGHQYIAVVLAIENMCSSIGGAIGSTVSSAIWQAKFPAALAKNLPESAQANLAIIYGDLTTQLSYPAGSETRIAIQDSYGEAVRYMYISATCIKVISVVAVLFWRNISLKDKKQVKGIVF</sequence>
<feature type="transmembrane region" description="Helical" evidence="8">
    <location>
        <begin position="472"/>
        <end position="491"/>
    </location>
</feature>
<organism evidence="10 11">
    <name type="scientific">Geosmithia morbida</name>
    <dbReference type="NCBI Taxonomy" id="1094350"/>
    <lineage>
        <taxon>Eukaryota</taxon>
        <taxon>Fungi</taxon>
        <taxon>Dikarya</taxon>
        <taxon>Ascomycota</taxon>
        <taxon>Pezizomycotina</taxon>
        <taxon>Sordariomycetes</taxon>
        <taxon>Hypocreomycetidae</taxon>
        <taxon>Hypocreales</taxon>
        <taxon>Bionectriaceae</taxon>
        <taxon>Geosmithia</taxon>
    </lineage>
</organism>
<dbReference type="PANTHER" id="PTHR23501:SF3">
    <property type="entry name" value="MAJOR FACILITATOR SUPERFAMILY (MFS) PROFILE DOMAIN-CONTAINING PROTEIN"/>
    <property type="match status" value="1"/>
</dbReference>
<dbReference type="RefSeq" id="XP_035320280.1">
    <property type="nucleotide sequence ID" value="XM_035464016.1"/>
</dbReference>
<comment type="subcellular location">
    <subcellularLocation>
        <location evidence="1">Membrane</location>
        <topology evidence="1">Multi-pass membrane protein</topology>
    </subcellularLocation>
</comment>
<dbReference type="FunFam" id="1.20.1250.20:FF:000284">
    <property type="entry name" value="Siderophore iron transporter mirB"/>
    <property type="match status" value="1"/>
</dbReference>
<evidence type="ECO:0000313" key="11">
    <source>
        <dbReference type="Proteomes" id="UP000749293"/>
    </source>
</evidence>
<comment type="similarity">
    <text evidence="2">Belongs to the major facilitator superfamily.</text>
</comment>
<gene>
    <name evidence="10" type="ORF">GMORB2_2036</name>
</gene>
<proteinExistence type="inferred from homology"/>
<dbReference type="InterPro" id="IPR011701">
    <property type="entry name" value="MFS"/>
</dbReference>
<accession>A0A9P4YR79</accession>
<dbReference type="PANTHER" id="PTHR23501">
    <property type="entry name" value="MAJOR FACILITATOR SUPERFAMILY"/>
    <property type="match status" value="1"/>
</dbReference>
<dbReference type="GO" id="GO:0005886">
    <property type="term" value="C:plasma membrane"/>
    <property type="evidence" value="ECO:0007669"/>
    <property type="project" value="TreeGrafter"/>
</dbReference>
<keyword evidence="4 8" id="KW-0812">Transmembrane</keyword>
<keyword evidence="11" id="KW-1185">Reference proteome</keyword>
<protein>
    <submittedName>
        <fullName evidence="10">Fungal trichothecene efflux pump (TRI12)</fullName>
    </submittedName>
</protein>
<evidence type="ECO:0000256" key="1">
    <source>
        <dbReference type="ARBA" id="ARBA00004141"/>
    </source>
</evidence>
<keyword evidence="3" id="KW-0813">Transport</keyword>
<evidence type="ECO:0000256" key="6">
    <source>
        <dbReference type="ARBA" id="ARBA00023136"/>
    </source>
</evidence>
<feature type="region of interest" description="Disordered" evidence="7">
    <location>
        <begin position="1"/>
        <end position="20"/>
    </location>
</feature>
<dbReference type="InterPro" id="IPR020846">
    <property type="entry name" value="MFS_dom"/>
</dbReference>
<dbReference type="GO" id="GO:0022857">
    <property type="term" value="F:transmembrane transporter activity"/>
    <property type="evidence" value="ECO:0007669"/>
    <property type="project" value="InterPro"/>
</dbReference>
<evidence type="ECO:0000256" key="3">
    <source>
        <dbReference type="ARBA" id="ARBA00022448"/>
    </source>
</evidence>
<reference evidence="10" key="1">
    <citation type="submission" date="2020-03" db="EMBL/GenBank/DDBJ databases">
        <title>Site-based positive gene gene selection in Geosmithia morbida across the United States reveals a broad range of putative effectors and factors for local host and environmental adapation.</title>
        <authorList>
            <person name="Onufrak A."/>
            <person name="Murdoch R.W."/>
            <person name="Gazis R."/>
            <person name="Huff M."/>
            <person name="Staton M."/>
            <person name="Klingeman W."/>
            <person name="Hadziabdic D."/>
        </authorList>
    </citation>
    <scope>NUCLEOTIDE SEQUENCE</scope>
    <source>
        <strain evidence="10">1262</strain>
    </source>
</reference>
<feature type="transmembrane region" description="Helical" evidence="8">
    <location>
        <begin position="164"/>
        <end position="182"/>
    </location>
</feature>
<dbReference type="AlphaFoldDB" id="A0A9P4YR79"/>
<evidence type="ECO:0000256" key="8">
    <source>
        <dbReference type="SAM" id="Phobius"/>
    </source>
</evidence>
<evidence type="ECO:0000313" key="10">
    <source>
        <dbReference type="EMBL" id="KAF4121628.1"/>
    </source>
</evidence>
<dbReference type="PROSITE" id="PS50850">
    <property type="entry name" value="MFS"/>
    <property type="match status" value="1"/>
</dbReference>
<feature type="transmembrane region" description="Helical" evidence="8">
    <location>
        <begin position="194"/>
        <end position="211"/>
    </location>
</feature>
<feature type="transmembrane region" description="Helical" evidence="8">
    <location>
        <begin position="61"/>
        <end position="80"/>
    </location>
</feature>
<dbReference type="EMBL" id="JAANYQ010000012">
    <property type="protein sequence ID" value="KAF4121628.1"/>
    <property type="molecule type" value="Genomic_DNA"/>
</dbReference>
<evidence type="ECO:0000256" key="7">
    <source>
        <dbReference type="SAM" id="MobiDB-lite"/>
    </source>
</evidence>
<dbReference type="GeneID" id="55968266"/>